<dbReference type="Pfam" id="PF00098">
    <property type="entry name" value="zf-CCHC"/>
    <property type="match status" value="1"/>
</dbReference>
<proteinExistence type="predicted"/>
<dbReference type="GO" id="GO:0003676">
    <property type="term" value="F:nucleic acid binding"/>
    <property type="evidence" value="ECO:0007669"/>
    <property type="project" value="InterPro"/>
</dbReference>
<dbReference type="OrthoDB" id="1160537at2759"/>
<sequence length="279" mass="31207">MSFIDTPAASSPSTSANSRRQGKQPAVPRYAQTLSTPEVINLLANDETAQKICSQFEDPDIILAIDELAKVSRAQQQEEQEIRLARQRSHVRDTMATILLDQLQSWGFERELYDVLKEICCESPTVQKLSVFSFTSTPLQNAVPSRPLPARPPAYRRTVSPPASTPSRSPVPMSPPRQSPKTMTRQQSSSNASSTTMSHSMSTTSVTCYHCGEPGHIRPKCPQFKCIYCHRYAPGHSFRDCSYYPENNQHIDPYYRGVDNNLLDDAGIANTTGEPYRDH</sequence>
<keyword evidence="1" id="KW-0507">mRNA processing</keyword>
<evidence type="ECO:0000256" key="3">
    <source>
        <dbReference type="SAM" id="MobiDB-lite"/>
    </source>
</evidence>
<keyword evidence="2" id="KW-0479">Metal-binding</keyword>
<dbReference type="GO" id="GO:0006397">
    <property type="term" value="P:mRNA processing"/>
    <property type="evidence" value="ECO:0007669"/>
    <property type="project" value="UniProtKB-KW"/>
</dbReference>
<comment type="caution">
    <text evidence="5">The sequence shown here is derived from an EMBL/GenBank/DDBJ whole genome shotgun (WGS) entry which is preliminary data.</text>
</comment>
<feature type="region of interest" description="Disordered" evidence="3">
    <location>
        <begin position="139"/>
        <end position="199"/>
    </location>
</feature>
<dbReference type="InParanoid" id="A0A409XDL8"/>
<feature type="region of interest" description="Disordered" evidence="3">
    <location>
        <begin position="1"/>
        <end position="30"/>
    </location>
</feature>
<dbReference type="InterPro" id="IPR036875">
    <property type="entry name" value="Znf_CCHC_sf"/>
</dbReference>
<dbReference type="SMART" id="SM00343">
    <property type="entry name" value="ZnF_C2HC"/>
    <property type="match status" value="2"/>
</dbReference>
<evidence type="ECO:0000259" key="4">
    <source>
        <dbReference type="PROSITE" id="PS50158"/>
    </source>
</evidence>
<dbReference type="AlphaFoldDB" id="A0A409XDL8"/>
<keyword evidence="6" id="KW-1185">Reference proteome</keyword>
<name>A0A409XDL8_PSICY</name>
<protein>
    <recommendedName>
        <fullName evidence="4">CCHC-type domain-containing protein</fullName>
    </recommendedName>
</protein>
<dbReference type="Proteomes" id="UP000283269">
    <property type="component" value="Unassembled WGS sequence"/>
</dbReference>
<evidence type="ECO:0000313" key="6">
    <source>
        <dbReference type="Proteomes" id="UP000283269"/>
    </source>
</evidence>
<evidence type="ECO:0000256" key="1">
    <source>
        <dbReference type="ARBA" id="ARBA00022664"/>
    </source>
</evidence>
<dbReference type="GO" id="GO:0008270">
    <property type="term" value="F:zinc ion binding"/>
    <property type="evidence" value="ECO:0007669"/>
    <property type="project" value="UniProtKB-KW"/>
</dbReference>
<keyword evidence="2" id="KW-0862">Zinc</keyword>
<organism evidence="5 6">
    <name type="scientific">Psilocybe cyanescens</name>
    <dbReference type="NCBI Taxonomy" id="93625"/>
    <lineage>
        <taxon>Eukaryota</taxon>
        <taxon>Fungi</taxon>
        <taxon>Dikarya</taxon>
        <taxon>Basidiomycota</taxon>
        <taxon>Agaricomycotina</taxon>
        <taxon>Agaricomycetes</taxon>
        <taxon>Agaricomycetidae</taxon>
        <taxon>Agaricales</taxon>
        <taxon>Agaricineae</taxon>
        <taxon>Strophariaceae</taxon>
        <taxon>Psilocybe</taxon>
    </lineage>
</organism>
<gene>
    <name evidence="5" type="ORF">CVT25_010323</name>
</gene>
<dbReference type="PROSITE" id="PS50158">
    <property type="entry name" value="ZF_CCHC"/>
    <property type="match status" value="1"/>
</dbReference>
<keyword evidence="2" id="KW-0863">Zinc-finger</keyword>
<feature type="compositionally biased region" description="Low complexity" evidence="3">
    <location>
        <begin position="188"/>
        <end position="199"/>
    </location>
</feature>
<reference evidence="5 6" key="1">
    <citation type="journal article" date="2018" name="Evol. Lett.">
        <title>Horizontal gene cluster transfer increased hallucinogenic mushroom diversity.</title>
        <authorList>
            <person name="Reynolds H.T."/>
            <person name="Vijayakumar V."/>
            <person name="Gluck-Thaler E."/>
            <person name="Korotkin H.B."/>
            <person name="Matheny P.B."/>
            <person name="Slot J.C."/>
        </authorList>
    </citation>
    <scope>NUCLEOTIDE SEQUENCE [LARGE SCALE GENOMIC DNA]</scope>
    <source>
        <strain evidence="5 6">2631</strain>
    </source>
</reference>
<evidence type="ECO:0000313" key="5">
    <source>
        <dbReference type="EMBL" id="PPQ88850.1"/>
    </source>
</evidence>
<dbReference type="EMBL" id="NHYD01002002">
    <property type="protein sequence ID" value="PPQ88850.1"/>
    <property type="molecule type" value="Genomic_DNA"/>
</dbReference>
<feature type="domain" description="CCHC-type" evidence="4">
    <location>
        <begin position="208"/>
        <end position="223"/>
    </location>
</feature>
<feature type="compositionally biased region" description="Low complexity" evidence="3">
    <location>
        <begin position="1"/>
        <end position="16"/>
    </location>
</feature>
<dbReference type="Gene3D" id="4.10.60.10">
    <property type="entry name" value="Zinc finger, CCHC-type"/>
    <property type="match status" value="1"/>
</dbReference>
<dbReference type="SUPFAM" id="SSF57756">
    <property type="entry name" value="Retrovirus zinc finger-like domains"/>
    <property type="match status" value="1"/>
</dbReference>
<evidence type="ECO:0000256" key="2">
    <source>
        <dbReference type="PROSITE-ProRule" id="PRU00047"/>
    </source>
</evidence>
<accession>A0A409XDL8</accession>
<dbReference type="InterPro" id="IPR001878">
    <property type="entry name" value="Znf_CCHC"/>
</dbReference>